<name>A0A8J5T8S4_ZIZPA</name>
<proteinExistence type="predicted"/>
<keyword evidence="3" id="KW-1185">Reference proteome</keyword>
<evidence type="ECO:0000313" key="3">
    <source>
        <dbReference type="Proteomes" id="UP000729402"/>
    </source>
</evidence>
<dbReference type="Proteomes" id="UP000729402">
    <property type="component" value="Unassembled WGS sequence"/>
</dbReference>
<accession>A0A8J5T8S4</accession>
<feature type="compositionally biased region" description="Basic and acidic residues" evidence="1">
    <location>
        <begin position="1"/>
        <end position="21"/>
    </location>
</feature>
<dbReference type="AlphaFoldDB" id="A0A8J5T8S4"/>
<feature type="region of interest" description="Disordered" evidence="1">
    <location>
        <begin position="1"/>
        <end position="49"/>
    </location>
</feature>
<feature type="compositionally biased region" description="Low complexity" evidence="1">
    <location>
        <begin position="104"/>
        <end position="115"/>
    </location>
</feature>
<gene>
    <name evidence="2" type="ORF">GUJ93_ZPchr0014g46572</name>
</gene>
<feature type="compositionally biased region" description="Acidic residues" evidence="1">
    <location>
        <begin position="180"/>
        <end position="189"/>
    </location>
</feature>
<evidence type="ECO:0000256" key="1">
    <source>
        <dbReference type="SAM" id="MobiDB-lite"/>
    </source>
</evidence>
<feature type="region of interest" description="Disordered" evidence="1">
    <location>
        <begin position="180"/>
        <end position="207"/>
    </location>
</feature>
<comment type="caution">
    <text evidence="2">The sequence shown here is derived from an EMBL/GenBank/DDBJ whole genome shotgun (WGS) entry which is preliminary data.</text>
</comment>
<reference evidence="2" key="1">
    <citation type="journal article" date="2021" name="bioRxiv">
        <title>Whole Genome Assembly and Annotation of Northern Wild Rice, Zizania palustris L., Supports a Whole Genome Duplication in the Zizania Genus.</title>
        <authorList>
            <person name="Haas M."/>
            <person name="Kono T."/>
            <person name="Macchietto M."/>
            <person name="Millas R."/>
            <person name="McGilp L."/>
            <person name="Shao M."/>
            <person name="Duquette J."/>
            <person name="Hirsch C.N."/>
            <person name="Kimball J."/>
        </authorList>
    </citation>
    <scope>NUCLEOTIDE SEQUENCE</scope>
    <source>
        <tissue evidence="2">Fresh leaf tissue</tissue>
    </source>
</reference>
<sequence length="227" mass="24585">MGKVEAEPKGIEAHRGSKGEKLNQQSTWDKADDKAMEGESSDSLLKAESGEIIVQDEVHMGEDKPIDAVVPDVTFFESGSINPLERSRPERAQPIRGPPPSPYPAAAGSPESASSPREEHVDRFASSVQGGVRTRAGEIEAAALHRSKFGVLAAAEKTLAKIMASLADYFLADLDELSDNEAYPEEENAEAAGVEEISDDDMPDPESLNYDDLDSFLSFRRHNVTVT</sequence>
<organism evidence="2 3">
    <name type="scientific">Zizania palustris</name>
    <name type="common">Northern wild rice</name>
    <dbReference type="NCBI Taxonomy" id="103762"/>
    <lineage>
        <taxon>Eukaryota</taxon>
        <taxon>Viridiplantae</taxon>
        <taxon>Streptophyta</taxon>
        <taxon>Embryophyta</taxon>
        <taxon>Tracheophyta</taxon>
        <taxon>Spermatophyta</taxon>
        <taxon>Magnoliopsida</taxon>
        <taxon>Liliopsida</taxon>
        <taxon>Poales</taxon>
        <taxon>Poaceae</taxon>
        <taxon>BOP clade</taxon>
        <taxon>Oryzoideae</taxon>
        <taxon>Oryzeae</taxon>
        <taxon>Zizaniinae</taxon>
        <taxon>Zizania</taxon>
    </lineage>
</organism>
<reference evidence="2" key="2">
    <citation type="submission" date="2021-02" db="EMBL/GenBank/DDBJ databases">
        <authorList>
            <person name="Kimball J.A."/>
            <person name="Haas M.W."/>
            <person name="Macchietto M."/>
            <person name="Kono T."/>
            <person name="Duquette J."/>
            <person name="Shao M."/>
        </authorList>
    </citation>
    <scope>NUCLEOTIDE SEQUENCE</scope>
    <source>
        <tissue evidence="2">Fresh leaf tissue</tissue>
    </source>
</reference>
<feature type="compositionally biased region" description="Acidic residues" evidence="1">
    <location>
        <begin position="196"/>
        <end position="207"/>
    </location>
</feature>
<evidence type="ECO:0000313" key="2">
    <source>
        <dbReference type="EMBL" id="KAG8083112.1"/>
    </source>
</evidence>
<dbReference type="EMBL" id="JAAALK010000086">
    <property type="protein sequence ID" value="KAG8083112.1"/>
    <property type="molecule type" value="Genomic_DNA"/>
</dbReference>
<feature type="region of interest" description="Disordered" evidence="1">
    <location>
        <begin position="79"/>
        <end position="130"/>
    </location>
</feature>
<protein>
    <submittedName>
        <fullName evidence="2">Uncharacterized protein</fullName>
    </submittedName>
</protein>